<dbReference type="Proteomes" id="UP000694867">
    <property type="component" value="Unplaced"/>
</dbReference>
<keyword evidence="5" id="KW-1185">Reference proteome</keyword>
<dbReference type="PRINTS" id="PR00401">
    <property type="entry name" value="SH2DOMAIN"/>
</dbReference>
<feature type="domain" description="SH2" evidence="3">
    <location>
        <begin position="21"/>
        <end position="120"/>
    </location>
</feature>
<dbReference type="AlphaFoldDB" id="A0AAJ6QVG7"/>
<organism evidence="5 6">
    <name type="scientific">Galendromus occidentalis</name>
    <name type="common">western predatory mite</name>
    <dbReference type="NCBI Taxonomy" id="34638"/>
    <lineage>
        <taxon>Eukaryota</taxon>
        <taxon>Metazoa</taxon>
        <taxon>Ecdysozoa</taxon>
        <taxon>Arthropoda</taxon>
        <taxon>Chelicerata</taxon>
        <taxon>Arachnida</taxon>
        <taxon>Acari</taxon>
        <taxon>Parasitiformes</taxon>
        <taxon>Mesostigmata</taxon>
        <taxon>Gamasina</taxon>
        <taxon>Phytoseioidea</taxon>
        <taxon>Phytoseiidae</taxon>
        <taxon>Typhlodrominae</taxon>
        <taxon>Galendromus</taxon>
    </lineage>
</organism>
<dbReference type="FunFam" id="3.30.505.10:FF:000013">
    <property type="entry name" value="SH2 domain-containing protein 3C isoform X1"/>
    <property type="match status" value="1"/>
</dbReference>
<gene>
    <name evidence="6" type="primary">LOC100902744</name>
</gene>
<dbReference type="GO" id="GO:0007264">
    <property type="term" value="P:small GTPase-mediated signal transduction"/>
    <property type="evidence" value="ECO:0007669"/>
    <property type="project" value="InterPro"/>
</dbReference>
<dbReference type="InterPro" id="IPR036860">
    <property type="entry name" value="SH2_dom_sf"/>
</dbReference>
<evidence type="ECO:0000313" key="6">
    <source>
        <dbReference type="RefSeq" id="XP_003745236.1"/>
    </source>
</evidence>
<dbReference type="PROSITE" id="PS50001">
    <property type="entry name" value="SH2"/>
    <property type="match status" value="1"/>
</dbReference>
<accession>A0AAJ6QVG7</accession>
<dbReference type="GeneID" id="100902744"/>
<evidence type="ECO:0000256" key="2">
    <source>
        <dbReference type="PROSITE-ProRule" id="PRU00191"/>
    </source>
</evidence>
<evidence type="ECO:0000313" key="5">
    <source>
        <dbReference type="Proteomes" id="UP000694867"/>
    </source>
</evidence>
<dbReference type="SUPFAM" id="SSF48366">
    <property type="entry name" value="Ras GEF"/>
    <property type="match status" value="1"/>
</dbReference>
<dbReference type="InterPro" id="IPR023578">
    <property type="entry name" value="Ras_GEF_dom_sf"/>
</dbReference>
<dbReference type="InterPro" id="IPR000980">
    <property type="entry name" value="SH2"/>
</dbReference>
<dbReference type="InterPro" id="IPR051853">
    <property type="entry name" value="SH2-Ras-GEF_adapter"/>
</dbReference>
<dbReference type="Gene3D" id="3.30.505.10">
    <property type="entry name" value="SH2 domain"/>
    <property type="match status" value="1"/>
</dbReference>
<proteinExistence type="predicted"/>
<dbReference type="Gene3D" id="1.10.840.10">
    <property type="entry name" value="Ras guanine-nucleotide exchange factors catalytic domain"/>
    <property type="match status" value="1"/>
</dbReference>
<reference evidence="6" key="1">
    <citation type="submission" date="2025-08" db="UniProtKB">
        <authorList>
            <consortium name="RefSeq"/>
        </authorList>
    </citation>
    <scope>IDENTIFICATION</scope>
</reference>
<dbReference type="PANTHER" id="PTHR14247">
    <property type="entry name" value="BREAST CANCER ANTI-ESTROGEN RESISTANCE PROTEIN 3 HOMOLOG-LIKE PROTEIN"/>
    <property type="match status" value="1"/>
</dbReference>
<keyword evidence="1" id="KW-0344">Guanine-nucleotide releasing factor</keyword>
<keyword evidence="2" id="KW-0727">SH2 domain</keyword>
<evidence type="ECO:0000256" key="1">
    <source>
        <dbReference type="PROSITE-ProRule" id="PRU00168"/>
    </source>
</evidence>
<dbReference type="PROSITE" id="PS50009">
    <property type="entry name" value="RASGEF_CAT"/>
    <property type="match status" value="1"/>
</dbReference>
<dbReference type="Pfam" id="PF00017">
    <property type="entry name" value="SH2"/>
    <property type="match status" value="1"/>
</dbReference>
<dbReference type="InterPro" id="IPR036964">
    <property type="entry name" value="RASGEF_cat_dom_sf"/>
</dbReference>
<dbReference type="GO" id="GO:0005085">
    <property type="term" value="F:guanyl-nucleotide exchange factor activity"/>
    <property type="evidence" value="ECO:0007669"/>
    <property type="project" value="UniProtKB-KW"/>
</dbReference>
<dbReference type="SMART" id="SM00252">
    <property type="entry name" value="SH2"/>
    <property type="match status" value="1"/>
</dbReference>
<evidence type="ECO:0000259" key="4">
    <source>
        <dbReference type="PROSITE" id="PS50009"/>
    </source>
</evidence>
<protein>
    <submittedName>
        <fullName evidence="6">SH2 domain-containing protein 3C</fullName>
    </submittedName>
</protein>
<evidence type="ECO:0000259" key="3">
    <source>
        <dbReference type="PROSITE" id="PS50001"/>
    </source>
</evidence>
<name>A0AAJ6QVG7_9ACAR</name>
<dbReference type="SUPFAM" id="SSF55550">
    <property type="entry name" value="SH2 domain"/>
    <property type="match status" value="1"/>
</dbReference>
<sequence>MQLSLEEELRLPSSDLRSHGWYHGPIPRSVAETLLTTDGQFLVRDCLSQVNDYVLSCHHSGTKLHFIINRVYILPNTLYERVQFQLEDDLFDTIADLVTFYVGNKQPITLRSGAHISKPVLRKVSLSVHIEAPPPPKPERNYSSTQIKERRILRKEYSKTPFKAVDESSGEVTFGSVEFSNNGMNECLLRKVQNELRDNGARVLARSLTLVHVRLLQLDTKTEGALGAQSCLEILSLPHGEKLRRHLFDRAEYLKLLVIASIAVEDNQEIALEILTKWIQIAAEVKSAFGDLFGFQCLMRGLMSPIVTSMKKLWFDLRQKNTNLALLFETKLRQEISALLDHCDSMAPNTCVPNVYFYVSLLVQLSQRLERIQIDKMGPDSGLGSILCHLELLRSLISQTERFRKNAQSVLTSVTSLDRSFAFFETADLIALFNTEDYKNFNDSEKKQSLTQTMDCLSRRLLN</sequence>
<dbReference type="InterPro" id="IPR001895">
    <property type="entry name" value="RASGEF_cat_dom"/>
</dbReference>
<dbReference type="Pfam" id="PF00617">
    <property type="entry name" value="RasGEF"/>
    <property type="match status" value="1"/>
</dbReference>
<feature type="domain" description="Ras-GEF" evidence="4">
    <location>
        <begin position="200"/>
        <end position="437"/>
    </location>
</feature>
<dbReference type="PANTHER" id="PTHR14247:SF8">
    <property type="entry name" value="RAS-GEF DOMAIN-CONTAINING PROTEIN"/>
    <property type="match status" value="1"/>
</dbReference>
<dbReference type="KEGG" id="goe:100902744"/>
<dbReference type="RefSeq" id="XP_003745236.1">
    <property type="nucleotide sequence ID" value="XM_003745188.2"/>
</dbReference>